<protein>
    <submittedName>
        <fullName evidence="1">Deoxynucleoside monophosphate kinase (DNMP kinase)</fullName>
    </submittedName>
</protein>
<dbReference type="Proteomes" id="UP000027388">
    <property type="component" value="Segment"/>
</dbReference>
<name>A0A067ZKF4_9CAUD</name>
<dbReference type="GO" id="GO:0016301">
    <property type="term" value="F:kinase activity"/>
    <property type="evidence" value="ECO:0007669"/>
    <property type="project" value="UniProtKB-KW"/>
</dbReference>
<dbReference type="InterPro" id="IPR048444">
    <property type="entry name" value="DNMK"/>
</dbReference>
<dbReference type="GeneID" id="20284299"/>
<evidence type="ECO:0000313" key="2">
    <source>
        <dbReference type="Proteomes" id="UP000027388"/>
    </source>
</evidence>
<reference evidence="1 2" key="1">
    <citation type="journal article" date="2014" name="Vet. Microbiol.">
        <title>A cocktail of in vitro efficient phages is not a guarantee for in vivo therapeutic results against avian colibacillosis.</title>
        <authorList>
            <person name="Tsonos J."/>
            <person name="Oosterik L.H."/>
            <person name="Tuntufye H.N."/>
            <person name="Klumpp J."/>
            <person name="Butaye P."/>
            <person name="De Greve H."/>
            <person name="Hernalsteens J.P."/>
            <person name="Lavigne R."/>
            <person name="Goddeeris B.M."/>
        </authorList>
    </citation>
    <scope>NUCLEOTIDE SEQUENCE [LARGE SCALE GENOMIC DNA]</scope>
</reference>
<dbReference type="Pfam" id="PF21448">
    <property type="entry name" value="DNMK"/>
    <property type="match status" value="1"/>
</dbReference>
<proteinExistence type="predicted"/>
<dbReference type="InterPro" id="IPR023191">
    <property type="entry name" value="DNMP_kinase_N"/>
</dbReference>
<dbReference type="Gene3D" id="3.40.50.300">
    <property type="entry name" value="P-loop containing nucleotide triphosphate hydrolases"/>
    <property type="match status" value="1"/>
</dbReference>
<keyword evidence="1" id="KW-0808">Transferase</keyword>
<keyword evidence="2" id="KW-1185">Reference proteome</keyword>
<keyword evidence="1" id="KW-0418">Kinase</keyword>
<dbReference type="Gene3D" id="1.10.238.70">
    <property type="match status" value="1"/>
</dbReference>
<gene>
    <name evidence="1" type="ORF">PhAPEC2_143</name>
</gene>
<dbReference type="RefSeq" id="YP_009056735.1">
    <property type="nucleotide sequence ID" value="NC_024794.1"/>
</dbReference>
<evidence type="ECO:0000313" key="1">
    <source>
        <dbReference type="EMBL" id="AHV82852.1"/>
    </source>
</evidence>
<accession>A0A067ZKF4</accession>
<dbReference type="EMBL" id="KF562341">
    <property type="protein sequence ID" value="AHV82852.1"/>
    <property type="molecule type" value="Genomic_DNA"/>
</dbReference>
<dbReference type="SUPFAM" id="SSF52540">
    <property type="entry name" value="P-loop containing nucleoside triphosphate hydrolases"/>
    <property type="match status" value="1"/>
</dbReference>
<organism evidence="1 2">
    <name type="scientific">Escherichia phage vB_EcoM_PhAPEC2</name>
    <dbReference type="NCBI Taxonomy" id="1391224"/>
    <lineage>
        <taxon>Viruses</taxon>
        <taxon>Duplodnaviria</taxon>
        <taxon>Heunggongvirae</taxon>
        <taxon>Uroviricota</taxon>
        <taxon>Caudoviricetes</taxon>
        <taxon>Pantevenvirales</taxon>
        <taxon>Straboviridae</taxon>
        <taxon>Tevenvirinae</taxon>
        <taxon>Mosigvirus</taxon>
        <taxon>Mosigvirus phapec2</taxon>
    </lineage>
</organism>
<sequence length="244" mass="28140">MELIFLSGIKRSGKDTTADYINSNFKSIKYQLAYPIKDALAIAWERKHAENPDVFTELKYEYFEGIGYDRETPLNLNKLDVIELMEETLIYLQRQYLPINGVNVLSSLEGGYSYLDIKPYEALREAINNINDTWSIRRLMQALGTDVVVNLFDRMYWVKLFALNYMDYIGSDFDYYVVTDTRQVHEMETARAMGATVIHVVRSGTESTDKHITEAGLPIEEGDLVITNDGSLEELYSKIEKILR</sequence>
<dbReference type="InterPro" id="IPR027417">
    <property type="entry name" value="P-loop_NTPase"/>
</dbReference>
<dbReference type="KEGG" id="vg:20284299"/>